<evidence type="ECO:0000313" key="16">
    <source>
        <dbReference type="EMBL" id="KAH3883666.1"/>
    </source>
</evidence>
<keyword evidence="18" id="KW-1185">Reference proteome</keyword>
<evidence type="ECO:0000313" key="2">
    <source>
        <dbReference type="EMBL" id="KAH3698458.1"/>
    </source>
</evidence>
<dbReference type="GO" id="GO:0046983">
    <property type="term" value="F:protein dimerization activity"/>
    <property type="evidence" value="ECO:0007669"/>
    <property type="project" value="InterPro"/>
</dbReference>
<gene>
    <name evidence="14" type="ORF">DPMN_006054</name>
    <name evidence="15" type="ORF">DPMN_006699</name>
    <name evidence="16" type="ORF">DPMN_007626</name>
    <name evidence="17" type="ORF">DPMN_018237</name>
    <name evidence="6" type="ORF">DPMN_048792</name>
    <name evidence="5" type="ORF">DPMN_057242</name>
    <name evidence="4" type="ORF">DPMN_071880</name>
    <name evidence="3" type="ORF">DPMN_079537</name>
    <name evidence="2" type="ORF">DPMN_085979</name>
    <name evidence="12" type="ORF">DPMN_097919</name>
    <name evidence="13" type="ORF">DPMN_102465</name>
    <name evidence="11" type="ORF">DPMN_112772</name>
    <name evidence="9" type="ORF">DPMN_126659</name>
    <name evidence="10" type="ORF">DPMN_128659</name>
    <name evidence="7" type="ORF">DPMN_133999</name>
    <name evidence="8" type="ORF">DPMN_140964</name>
</gene>
<proteinExistence type="predicted"/>
<dbReference type="EMBL" id="JAIWYP010000006">
    <property type="protein sequence ID" value="KAH3812529.1"/>
    <property type="molecule type" value="Genomic_DNA"/>
</dbReference>
<evidence type="ECO:0000313" key="4">
    <source>
        <dbReference type="EMBL" id="KAH3712197.1"/>
    </source>
</evidence>
<protein>
    <recommendedName>
        <fullName evidence="1">HAT C-terminal dimerisation domain-containing protein</fullName>
    </recommendedName>
</protein>
<evidence type="ECO:0000259" key="1">
    <source>
        <dbReference type="Pfam" id="PF05699"/>
    </source>
</evidence>
<feature type="domain" description="HAT C-terminal dimerisation" evidence="1">
    <location>
        <begin position="1"/>
        <end position="37"/>
    </location>
</feature>
<evidence type="ECO:0000313" key="11">
    <source>
        <dbReference type="EMBL" id="KAH3839343.1"/>
    </source>
</evidence>
<reference evidence="5" key="2">
    <citation type="submission" date="2020-11" db="EMBL/GenBank/DDBJ databases">
        <authorList>
            <person name="McCartney M.A."/>
            <person name="Auch B."/>
            <person name="Kono T."/>
            <person name="Mallez S."/>
            <person name="Becker A."/>
            <person name="Gohl D.M."/>
            <person name="Silverstein K.A.T."/>
            <person name="Koren S."/>
            <person name="Bechman K.B."/>
            <person name="Herman A."/>
            <person name="Abrahante J.E."/>
            <person name="Garbe J."/>
        </authorList>
    </citation>
    <scope>NUCLEOTIDE SEQUENCE</scope>
    <source>
        <strain evidence="5">Duluth1</strain>
        <tissue evidence="5">Whole animal</tissue>
    </source>
</reference>
<dbReference type="EMBL" id="JAIWYP010000015">
    <property type="protein sequence ID" value="KAH3704481.1"/>
    <property type="molecule type" value="Genomic_DNA"/>
</dbReference>
<evidence type="ECO:0000313" key="13">
    <source>
        <dbReference type="EMBL" id="KAH3859646.1"/>
    </source>
</evidence>
<dbReference type="EMBL" id="JAIWYP010000001">
    <property type="protein sequence ID" value="KAH3882123.1"/>
    <property type="molecule type" value="Genomic_DNA"/>
</dbReference>
<dbReference type="EMBL" id="JAIWYP010000003">
    <property type="protein sequence ID" value="KAH3859646.1"/>
    <property type="molecule type" value="Genomic_DNA"/>
</dbReference>
<dbReference type="EMBL" id="JAIWYP010000005">
    <property type="protein sequence ID" value="KAH3826749.1"/>
    <property type="molecule type" value="Genomic_DNA"/>
</dbReference>
<evidence type="ECO:0000313" key="18">
    <source>
        <dbReference type="Proteomes" id="UP000828390"/>
    </source>
</evidence>
<dbReference type="EMBL" id="JAIWYP010000001">
    <property type="protein sequence ID" value="KAH3883666.1"/>
    <property type="molecule type" value="Genomic_DNA"/>
</dbReference>
<dbReference type="Proteomes" id="UP000828390">
    <property type="component" value="Unassembled WGS sequence"/>
</dbReference>
<evidence type="ECO:0000313" key="6">
    <source>
        <dbReference type="EMBL" id="KAH3742059.1"/>
    </source>
</evidence>
<evidence type="ECO:0000313" key="7">
    <source>
        <dbReference type="EMBL" id="KAH3805692.1"/>
    </source>
</evidence>
<dbReference type="EMBL" id="JAIWYP010000014">
    <property type="protein sequence ID" value="KAH3712197.1"/>
    <property type="molecule type" value="Genomic_DNA"/>
</dbReference>
<dbReference type="EMBL" id="JAIWYP010000016">
    <property type="protein sequence ID" value="KAH3698458.1"/>
    <property type="molecule type" value="Genomic_DNA"/>
</dbReference>
<evidence type="ECO:0000313" key="5">
    <source>
        <dbReference type="EMBL" id="KAH3731234.1"/>
    </source>
</evidence>
<evidence type="ECO:0000313" key="12">
    <source>
        <dbReference type="EMBL" id="KAH3855352.1"/>
    </source>
</evidence>
<dbReference type="EMBL" id="JAIWYP010000012">
    <property type="protein sequence ID" value="KAH3731234.1"/>
    <property type="molecule type" value="Genomic_DNA"/>
</dbReference>
<dbReference type="EMBL" id="JAIWYP010000004">
    <property type="protein sequence ID" value="KAH3839343.1"/>
    <property type="molecule type" value="Genomic_DNA"/>
</dbReference>
<evidence type="ECO:0000313" key="15">
    <source>
        <dbReference type="EMBL" id="KAH3882754.1"/>
    </source>
</evidence>
<evidence type="ECO:0000313" key="14">
    <source>
        <dbReference type="EMBL" id="KAH3882123.1"/>
    </source>
</evidence>
<organism evidence="5 18">
    <name type="scientific">Dreissena polymorpha</name>
    <name type="common">Zebra mussel</name>
    <name type="synonym">Mytilus polymorpha</name>
    <dbReference type="NCBI Taxonomy" id="45954"/>
    <lineage>
        <taxon>Eukaryota</taxon>
        <taxon>Metazoa</taxon>
        <taxon>Spiralia</taxon>
        <taxon>Lophotrochozoa</taxon>
        <taxon>Mollusca</taxon>
        <taxon>Bivalvia</taxon>
        <taxon>Autobranchia</taxon>
        <taxon>Heteroconchia</taxon>
        <taxon>Euheterodonta</taxon>
        <taxon>Imparidentia</taxon>
        <taxon>Neoheterodontei</taxon>
        <taxon>Myida</taxon>
        <taxon>Dreissenoidea</taxon>
        <taxon>Dreissenidae</taxon>
        <taxon>Dreissena</taxon>
    </lineage>
</organism>
<evidence type="ECO:0000313" key="3">
    <source>
        <dbReference type="EMBL" id="KAH3704481.1"/>
    </source>
</evidence>
<reference evidence="5" key="1">
    <citation type="journal article" date="2019" name="bioRxiv">
        <title>The Genome of the Zebra Mussel, Dreissena polymorpha: A Resource for Invasive Species Research.</title>
        <authorList>
            <person name="McCartney M.A."/>
            <person name="Auch B."/>
            <person name="Kono T."/>
            <person name="Mallez S."/>
            <person name="Zhang Y."/>
            <person name="Obille A."/>
            <person name="Becker A."/>
            <person name="Abrahante J.E."/>
            <person name="Garbe J."/>
            <person name="Badalamenti J.P."/>
            <person name="Herman A."/>
            <person name="Mangelson H."/>
            <person name="Liachko I."/>
            <person name="Sullivan S."/>
            <person name="Sone E.D."/>
            <person name="Koren S."/>
            <person name="Silverstein K.A.T."/>
            <person name="Beckman K.B."/>
            <person name="Gohl D.M."/>
        </authorList>
    </citation>
    <scope>NUCLEOTIDE SEQUENCE</scope>
    <source>
        <strain evidence="5">Duluth1</strain>
        <tissue evidence="5">Whole animal</tissue>
    </source>
</reference>
<evidence type="ECO:0000313" key="17">
    <source>
        <dbReference type="EMBL" id="KAH3894080.1"/>
    </source>
</evidence>
<dbReference type="EMBL" id="JAIWYP010000011">
    <property type="protein sequence ID" value="KAH3742059.1"/>
    <property type="molecule type" value="Genomic_DNA"/>
</dbReference>
<dbReference type="AlphaFoldDB" id="A0A9D4CUX3"/>
<name>A0A9D4CUX3_DREPO</name>
<dbReference type="EMBL" id="JAIWYP010000005">
    <property type="protein sequence ID" value="KAH3824806.1"/>
    <property type="molecule type" value="Genomic_DNA"/>
</dbReference>
<dbReference type="EMBL" id="JAIWYP010000006">
    <property type="protein sequence ID" value="KAH3805692.1"/>
    <property type="molecule type" value="Genomic_DNA"/>
</dbReference>
<accession>A0A9D4CUX3</accession>
<dbReference type="SUPFAM" id="SSF53098">
    <property type="entry name" value="Ribonuclease H-like"/>
    <property type="match status" value="1"/>
</dbReference>
<dbReference type="InterPro" id="IPR008906">
    <property type="entry name" value="HATC_C_dom"/>
</dbReference>
<dbReference type="Pfam" id="PF05699">
    <property type="entry name" value="Dimer_Tnp_hAT"/>
    <property type="match status" value="1"/>
</dbReference>
<comment type="caution">
    <text evidence="5">The sequence shown here is derived from an EMBL/GenBank/DDBJ whole genome shotgun (WGS) entry which is preliminary data.</text>
</comment>
<dbReference type="EMBL" id="JAIWYP010000001">
    <property type="protein sequence ID" value="KAH3882754.1"/>
    <property type="molecule type" value="Genomic_DNA"/>
</dbReference>
<evidence type="ECO:0000313" key="10">
    <source>
        <dbReference type="EMBL" id="KAH3826749.1"/>
    </source>
</evidence>
<dbReference type="EMBL" id="JAIWYP010000001">
    <property type="protein sequence ID" value="KAH3894080.1"/>
    <property type="molecule type" value="Genomic_DNA"/>
</dbReference>
<dbReference type="EMBL" id="JAIWYP010000003">
    <property type="protein sequence ID" value="KAH3855352.1"/>
    <property type="molecule type" value="Genomic_DNA"/>
</dbReference>
<dbReference type="InterPro" id="IPR012337">
    <property type="entry name" value="RNaseH-like_sf"/>
</dbReference>
<sequence>MPSSTASVERLFSLMNNLCTTNRNRLSQDTLTALMMLCREGCQQLSDDQTSKIVVI</sequence>
<evidence type="ECO:0000313" key="8">
    <source>
        <dbReference type="EMBL" id="KAH3812529.1"/>
    </source>
</evidence>
<evidence type="ECO:0000313" key="9">
    <source>
        <dbReference type="EMBL" id="KAH3824806.1"/>
    </source>
</evidence>